<evidence type="ECO:0000313" key="3">
    <source>
        <dbReference type="EMBL" id="OGC91640.1"/>
    </source>
</evidence>
<reference evidence="3 4" key="1">
    <citation type="journal article" date="2016" name="Nat. Commun.">
        <title>Thousands of microbial genomes shed light on interconnected biogeochemical processes in an aquifer system.</title>
        <authorList>
            <person name="Anantharaman K."/>
            <person name="Brown C.T."/>
            <person name="Hug L.A."/>
            <person name="Sharon I."/>
            <person name="Castelle C.J."/>
            <person name="Probst A.J."/>
            <person name="Thomas B.C."/>
            <person name="Singh A."/>
            <person name="Wilkins M.J."/>
            <person name="Karaoz U."/>
            <person name="Brodie E.L."/>
            <person name="Williams K.H."/>
            <person name="Hubbard S.S."/>
            <person name="Banfield J.F."/>
        </authorList>
    </citation>
    <scope>NUCLEOTIDE SEQUENCE [LARGE SCALE GENOMIC DNA]</scope>
</reference>
<dbReference type="InterPro" id="IPR029033">
    <property type="entry name" value="His_PPase_superfam"/>
</dbReference>
<dbReference type="AlphaFoldDB" id="A0A1F4YCD8"/>
<dbReference type="PANTHER" id="PTHR48100">
    <property type="entry name" value="BROAD-SPECIFICITY PHOSPHATASE YOR283W-RELATED"/>
    <property type="match status" value="1"/>
</dbReference>
<feature type="binding site" evidence="2">
    <location>
        <begin position="57"/>
        <end position="64"/>
    </location>
    <ligand>
        <name>substrate</name>
    </ligand>
</feature>
<evidence type="ECO:0000256" key="2">
    <source>
        <dbReference type="PIRSR" id="PIRSR613078-2"/>
    </source>
</evidence>
<dbReference type="Gene3D" id="3.40.50.1240">
    <property type="entry name" value="Phosphoglycerate mutase-like"/>
    <property type="match status" value="1"/>
</dbReference>
<dbReference type="CDD" id="cd07067">
    <property type="entry name" value="HP_PGM_like"/>
    <property type="match status" value="1"/>
</dbReference>
<dbReference type="EMBL" id="MEXH01000032">
    <property type="protein sequence ID" value="OGC91640.1"/>
    <property type="molecule type" value="Genomic_DNA"/>
</dbReference>
<dbReference type="Pfam" id="PF00300">
    <property type="entry name" value="His_Phos_1"/>
    <property type="match status" value="1"/>
</dbReference>
<protein>
    <recommendedName>
        <fullName evidence="5">Phosphoglycerate mutase</fullName>
    </recommendedName>
</protein>
<organism evidence="3 4">
    <name type="scientific">Candidatus Amesbacteria bacterium RIFCSPHIGHO2_01_FULL_48_32b</name>
    <dbReference type="NCBI Taxonomy" id="1797253"/>
    <lineage>
        <taxon>Bacteria</taxon>
        <taxon>Candidatus Amesiibacteriota</taxon>
    </lineage>
</organism>
<feature type="active site" description="Tele-phosphohistidine intermediate" evidence="1">
    <location>
        <position position="58"/>
    </location>
</feature>
<dbReference type="GO" id="GO:0016791">
    <property type="term" value="F:phosphatase activity"/>
    <property type="evidence" value="ECO:0007669"/>
    <property type="project" value="TreeGrafter"/>
</dbReference>
<proteinExistence type="predicted"/>
<name>A0A1F4YCD8_9BACT</name>
<dbReference type="PANTHER" id="PTHR48100:SF1">
    <property type="entry name" value="HISTIDINE PHOSPHATASE FAMILY PROTEIN-RELATED"/>
    <property type="match status" value="1"/>
</dbReference>
<evidence type="ECO:0008006" key="5">
    <source>
        <dbReference type="Google" id="ProtNLM"/>
    </source>
</evidence>
<comment type="caution">
    <text evidence="3">The sequence shown here is derived from an EMBL/GenBank/DDBJ whole genome shotgun (WGS) entry which is preliminary data.</text>
</comment>
<dbReference type="Proteomes" id="UP000178176">
    <property type="component" value="Unassembled WGS sequence"/>
</dbReference>
<sequence>MRSICGQESEFHRTMLSGVATGPGQPVTANKSSTHFSWHLFGAEVITKSMSKIFLVRHAESIANTEGRYQGQSYDTQLSQLGEHQAHALANHLRRLSLDRVITSPLRRTFQTAHTSAVHHGLFTIKEPRLIESNHGLWESLTKEEVASAWPDVYHSWQTQPSDTVFPQGEPFLATCERVLSWWKEIILLEGHTLVVTHDNIIRIILTHILDYPLDKLWLFKLQPAAITTIEHELGQIIKVDINSTDHLQNLQSNLALHAL</sequence>
<dbReference type="SMART" id="SM00855">
    <property type="entry name" value="PGAM"/>
    <property type="match status" value="1"/>
</dbReference>
<evidence type="ECO:0000256" key="1">
    <source>
        <dbReference type="PIRSR" id="PIRSR613078-1"/>
    </source>
</evidence>
<gene>
    <name evidence="3" type="ORF">A2876_03745</name>
</gene>
<dbReference type="GO" id="GO:0005737">
    <property type="term" value="C:cytoplasm"/>
    <property type="evidence" value="ECO:0007669"/>
    <property type="project" value="TreeGrafter"/>
</dbReference>
<dbReference type="InterPro" id="IPR013078">
    <property type="entry name" value="His_Pase_superF_clade-1"/>
</dbReference>
<evidence type="ECO:0000313" key="4">
    <source>
        <dbReference type="Proteomes" id="UP000178176"/>
    </source>
</evidence>
<feature type="binding site" evidence="2">
    <location>
        <position position="108"/>
    </location>
    <ligand>
        <name>substrate</name>
    </ligand>
</feature>
<dbReference type="InterPro" id="IPR050275">
    <property type="entry name" value="PGM_Phosphatase"/>
</dbReference>
<dbReference type="SUPFAM" id="SSF53254">
    <property type="entry name" value="Phosphoglycerate mutase-like"/>
    <property type="match status" value="1"/>
</dbReference>
<feature type="binding site" evidence="2">
    <location>
        <position position="143"/>
    </location>
    <ligand>
        <name>substrate</name>
    </ligand>
</feature>
<accession>A0A1F4YCD8</accession>
<feature type="active site" description="Proton donor/acceptor" evidence="1">
    <location>
        <position position="132"/>
    </location>
</feature>